<name>A0A4Y8LCE1_9BACL</name>
<dbReference type="Proteomes" id="UP000297776">
    <property type="component" value="Unassembled WGS sequence"/>
</dbReference>
<dbReference type="OrthoDB" id="9811121at2"/>
<keyword evidence="2" id="KW-0808">Transferase</keyword>
<keyword evidence="3" id="KW-1185">Reference proteome</keyword>
<proteinExistence type="predicted"/>
<feature type="domain" description="N-acetyltransferase" evidence="1">
    <location>
        <begin position="16"/>
        <end position="215"/>
    </location>
</feature>
<protein>
    <submittedName>
        <fullName evidence="2">GNAT family N-acetyltransferase</fullName>
    </submittedName>
</protein>
<dbReference type="CDD" id="cd04301">
    <property type="entry name" value="NAT_SF"/>
    <property type="match status" value="1"/>
</dbReference>
<dbReference type="GO" id="GO:0016747">
    <property type="term" value="F:acyltransferase activity, transferring groups other than amino-acyl groups"/>
    <property type="evidence" value="ECO:0007669"/>
    <property type="project" value="InterPro"/>
</dbReference>
<organism evidence="2 3">
    <name type="scientific">Jeotgalibacillus salarius</name>
    <dbReference type="NCBI Taxonomy" id="546023"/>
    <lineage>
        <taxon>Bacteria</taxon>
        <taxon>Bacillati</taxon>
        <taxon>Bacillota</taxon>
        <taxon>Bacilli</taxon>
        <taxon>Bacillales</taxon>
        <taxon>Caryophanaceae</taxon>
        <taxon>Jeotgalibacillus</taxon>
    </lineage>
</organism>
<comment type="caution">
    <text evidence="2">The sequence shown here is derived from an EMBL/GenBank/DDBJ whole genome shotgun (WGS) entry which is preliminary data.</text>
</comment>
<reference evidence="2 3" key="1">
    <citation type="submission" date="2019-03" db="EMBL/GenBank/DDBJ databases">
        <authorList>
            <person name="Yang Y."/>
        </authorList>
    </citation>
    <scope>NUCLEOTIDE SEQUENCE [LARGE SCALE GENOMIC DNA]</scope>
    <source>
        <strain evidence="2 3">ASL-1</strain>
    </source>
</reference>
<dbReference type="Pfam" id="PF00583">
    <property type="entry name" value="Acetyltransf_1"/>
    <property type="match status" value="1"/>
</dbReference>
<dbReference type="RefSeq" id="WP_134382145.1">
    <property type="nucleotide sequence ID" value="NZ_SORX01000007.1"/>
</dbReference>
<dbReference type="AlphaFoldDB" id="A0A4Y8LCE1"/>
<evidence type="ECO:0000259" key="1">
    <source>
        <dbReference type="PROSITE" id="PS51186"/>
    </source>
</evidence>
<dbReference type="PROSITE" id="PS51186">
    <property type="entry name" value="GNAT"/>
    <property type="match status" value="1"/>
</dbReference>
<accession>A0A4Y8LCE1</accession>
<sequence length="218" mass="25072">MKKKLFVFKNDKRYEVSIRNYNKEDFNDLIALQRKAFPPPFPDDLLWNEEQLTSHITRFPEGALCIQVDGKTAGSITALRTTYANEKHTWEQITSDGYITNHVPDGDVLYIVDICVDPEFRGLGLGKELMRAMYETVIYLGITKLAGGSRMPGYKNLQDKLTVEQYYEKILYGELSDPVVTFLLKAGRVPERLMKNYLEDEESGDCAVLMTWHNPFLT</sequence>
<dbReference type="SUPFAM" id="SSF55729">
    <property type="entry name" value="Acyl-CoA N-acyltransferases (Nat)"/>
    <property type="match status" value="1"/>
</dbReference>
<dbReference type="InterPro" id="IPR016181">
    <property type="entry name" value="Acyl_CoA_acyltransferase"/>
</dbReference>
<evidence type="ECO:0000313" key="3">
    <source>
        <dbReference type="Proteomes" id="UP000297776"/>
    </source>
</evidence>
<evidence type="ECO:0000313" key="2">
    <source>
        <dbReference type="EMBL" id="TFE00330.1"/>
    </source>
</evidence>
<dbReference type="InterPro" id="IPR000182">
    <property type="entry name" value="GNAT_dom"/>
</dbReference>
<dbReference type="Gene3D" id="3.40.630.30">
    <property type="match status" value="1"/>
</dbReference>
<dbReference type="EMBL" id="SORX01000007">
    <property type="protein sequence ID" value="TFE00330.1"/>
    <property type="molecule type" value="Genomic_DNA"/>
</dbReference>
<gene>
    <name evidence="2" type="ORF">E2626_12685</name>
</gene>